<accession>A0A7Y7U5T8</accession>
<dbReference type="Proteomes" id="UP000565521">
    <property type="component" value="Unassembled WGS sequence"/>
</dbReference>
<proteinExistence type="predicted"/>
<reference evidence="1 2" key="1">
    <citation type="submission" date="2020-05" db="EMBL/GenBank/DDBJ databases">
        <title>Hymenobacter terrestris sp. nov. and Hymenobacter lapidiphilus sp. nov., isolated from regoliths in Antarctica.</title>
        <authorList>
            <person name="Sedlacek I."/>
            <person name="Pantucek R."/>
            <person name="Zeman M."/>
            <person name="Holochova P."/>
            <person name="Kralova S."/>
            <person name="Stankova E."/>
            <person name="Sedo O."/>
            <person name="Micenkova L."/>
            <person name="Svec P."/>
            <person name="Gupta V."/>
            <person name="Sood U."/>
            <person name="Korpole U.S."/>
            <person name="Lal R."/>
        </authorList>
    </citation>
    <scope>NUCLEOTIDE SEQUENCE [LARGE SCALE GENOMIC DNA]</scope>
    <source>
        <strain evidence="1 2">P5342</strain>
    </source>
</reference>
<name>A0A7Y7U5T8_9BACT</name>
<dbReference type="EMBL" id="JABKAU010000016">
    <property type="protein sequence ID" value="NVO31647.1"/>
    <property type="molecule type" value="Genomic_DNA"/>
</dbReference>
<comment type="caution">
    <text evidence="1">The sequence shown here is derived from an EMBL/GenBank/DDBJ whole genome shotgun (WGS) entry which is preliminary data.</text>
</comment>
<sequence length="125" mass="13081">MFTALQLSQLAAAAWSGPAASHFATISHYHAPDGFARTQYSVSYHVAGLCHLGQALCPFEAVAAAVRTFAAVQPHPSLTAALVVAHAAQALRRAAAAFSGAPLPRPGFAARARRRRPVISGLRRA</sequence>
<keyword evidence="2" id="KW-1185">Reference proteome</keyword>
<gene>
    <name evidence="1" type="ORF">HW554_10535</name>
</gene>
<dbReference type="AlphaFoldDB" id="A0A7Y7U5T8"/>
<protein>
    <submittedName>
        <fullName evidence="1">Uncharacterized protein</fullName>
    </submittedName>
</protein>
<evidence type="ECO:0000313" key="2">
    <source>
        <dbReference type="Proteomes" id="UP000565521"/>
    </source>
</evidence>
<organism evidence="1 2">
    <name type="scientific">Hymenobacter lapidiphilus</name>
    <dbReference type="NCBI Taxonomy" id="2608003"/>
    <lineage>
        <taxon>Bacteria</taxon>
        <taxon>Pseudomonadati</taxon>
        <taxon>Bacteroidota</taxon>
        <taxon>Cytophagia</taxon>
        <taxon>Cytophagales</taxon>
        <taxon>Hymenobacteraceae</taxon>
        <taxon>Hymenobacter</taxon>
    </lineage>
</organism>
<evidence type="ECO:0000313" key="1">
    <source>
        <dbReference type="EMBL" id="NVO31647.1"/>
    </source>
</evidence>
<dbReference type="RefSeq" id="WP_176908548.1">
    <property type="nucleotide sequence ID" value="NZ_JABKAU010000016.1"/>
</dbReference>